<evidence type="ECO:0000256" key="1">
    <source>
        <dbReference type="ARBA" id="ARBA00009005"/>
    </source>
</evidence>
<dbReference type="Proteomes" id="UP001188597">
    <property type="component" value="Unassembled WGS sequence"/>
</dbReference>
<dbReference type="Gene3D" id="3.40.50.12660">
    <property type="match status" value="2"/>
</dbReference>
<keyword evidence="5" id="KW-1185">Reference proteome</keyword>
<sequence length="644" mass="71003">MATKIERCNYCGRQLLVSLGAQAVRCPVCQSVTHVPQTYNAAVTKTSTNAYYPTAGVVGYGYYPPQTPPPPPVYGRKRAVLCGVSYRGQQKSLNGSVNDVMSMKSFLVRRGFPHASILVLTEDDPLRIPTRHNMQWAMDWLVQGCQSGDSLVFYYTGHGSSVPNFNGDERDGYDEALCPVDYMTAGKILDDEINARIVRPLPRGVKLHAMIDTCHSGTVLDLPFLCRMNQNGYYEWEDQCPSHTYKGTYGGRALSFSACDDHQNSFDTTDFTGNAASALTISFLNAVESQPTLTYGHLLTAMRYNIFKTRQGIGLNGPFASPHSQVASRLKGLFGIASSKINTVVASANNYPSQAPSYVPQQIRPPSLVAPVSRNTRRRAVLCGVSYYGTRYRLKSTINDIRCMQYFLVEKLGFQNDSIFVLSDRQYAEEETNPSRTPTKHNIQMALQWLVQGCCSGDSLVFHYSGHGSQQRDLDGDEMDGYDETLWPVDHETAGPLLDDEINAIIVRPLPHGAKLHAIIDSCHSGTVLDLPFLCRMNLEGYYLWEDHSSLSATYKGTSGGLAISFSACDDHQVSVDTTDLSGNTATGAMTYSFIQAVQNEPGLTYGGLLNAMRYTIRDAKTGIHLNGPIASLVRKVFHRGLSQ</sequence>
<gene>
    <name evidence="4" type="ORF">RJ639_022324</name>
</gene>
<dbReference type="InterPro" id="IPR029030">
    <property type="entry name" value="Caspase-like_dom_sf"/>
</dbReference>
<dbReference type="AlphaFoldDB" id="A0AA89AH61"/>
<feature type="domain" description="Peptidase C14 caspase" evidence="2">
    <location>
        <begin position="377"/>
        <end position="620"/>
    </location>
</feature>
<evidence type="ECO:0000259" key="2">
    <source>
        <dbReference type="Pfam" id="PF00656"/>
    </source>
</evidence>
<evidence type="ECO:0000259" key="3">
    <source>
        <dbReference type="Pfam" id="PF06943"/>
    </source>
</evidence>
<feature type="domain" description="Zinc finger LSD1-type" evidence="3">
    <location>
        <begin position="8"/>
        <end position="32"/>
    </location>
</feature>
<dbReference type="SUPFAM" id="SSF52129">
    <property type="entry name" value="Caspase-like"/>
    <property type="match status" value="2"/>
</dbReference>
<dbReference type="InterPro" id="IPR050452">
    <property type="entry name" value="Metacaspase"/>
</dbReference>
<dbReference type="InterPro" id="IPR005735">
    <property type="entry name" value="Znf_LSD1"/>
</dbReference>
<comment type="caution">
    <text evidence="4">The sequence shown here is derived from an EMBL/GenBank/DDBJ whole genome shotgun (WGS) entry which is preliminary data.</text>
</comment>
<comment type="similarity">
    <text evidence="1">Belongs to the peptidase C14B family.</text>
</comment>
<dbReference type="SUPFAM" id="SSF57889">
    <property type="entry name" value="Cysteine-rich domain"/>
    <property type="match status" value="1"/>
</dbReference>
<organism evidence="4 5">
    <name type="scientific">Escallonia herrerae</name>
    <dbReference type="NCBI Taxonomy" id="1293975"/>
    <lineage>
        <taxon>Eukaryota</taxon>
        <taxon>Viridiplantae</taxon>
        <taxon>Streptophyta</taxon>
        <taxon>Embryophyta</taxon>
        <taxon>Tracheophyta</taxon>
        <taxon>Spermatophyta</taxon>
        <taxon>Magnoliopsida</taxon>
        <taxon>eudicotyledons</taxon>
        <taxon>Gunneridae</taxon>
        <taxon>Pentapetalae</taxon>
        <taxon>asterids</taxon>
        <taxon>campanulids</taxon>
        <taxon>Escalloniales</taxon>
        <taxon>Escalloniaceae</taxon>
        <taxon>Escallonia</taxon>
    </lineage>
</organism>
<evidence type="ECO:0000313" key="4">
    <source>
        <dbReference type="EMBL" id="KAK3002143.1"/>
    </source>
</evidence>
<proteinExistence type="inferred from homology"/>
<dbReference type="GO" id="GO:0004197">
    <property type="term" value="F:cysteine-type endopeptidase activity"/>
    <property type="evidence" value="ECO:0007669"/>
    <property type="project" value="InterPro"/>
</dbReference>
<dbReference type="Pfam" id="PF00656">
    <property type="entry name" value="Peptidase_C14"/>
    <property type="match status" value="2"/>
</dbReference>
<dbReference type="InterPro" id="IPR011600">
    <property type="entry name" value="Pept_C14_caspase"/>
</dbReference>
<protein>
    <recommendedName>
        <fullName evidence="6">Metacaspase</fullName>
    </recommendedName>
</protein>
<reference evidence="4" key="1">
    <citation type="submission" date="2022-12" db="EMBL/GenBank/DDBJ databases">
        <title>Draft genome assemblies for two species of Escallonia (Escalloniales).</title>
        <authorList>
            <person name="Chanderbali A."/>
            <person name="Dervinis C."/>
            <person name="Anghel I."/>
            <person name="Soltis D."/>
            <person name="Soltis P."/>
            <person name="Zapata F."/>
        </authorList>
    </citation>
    <scope>NUCLEOTIDE SEQUENCE</scope>
    <source>
        <strain evidence="4">UCBG64.0493</strain>
        <tissue evidence="4">Leaf</tissue>
    </source>
</reference>
<feature type="non-terminal residue" evidence="4">
    <location>
        <position position="1"/>
    </location>
</feature>
<dbReference type="InterPro" id="IPR046349">
    <property type="entry name" value="C1-like_sf"/>
</dbReference>
<evidence type="ECO:0008006" key="6">
    <source>
        <dbReference type="Google" id="ProtNLM"/>
    </source>
</evidence>
<dbReference type="GO" id="GO:0006508">
    <property type="term" value="P:proteolysis"/>
    <property type="evidence" value="ECO:0007669"/>
    <property type="project" value="InterPro"/>
</dbReference>
<name>A0AA89AH61_9ASTE</name>
<dbReference type="Pfam" id="PF06943">
    <property type="entry name" value="zf-LSD1"/>
    <property type="match status" value="1"/>
</dbReference>
<evidence type="ECO:0000313" key="5">
    <source>
        <dbReference type="Proteomes" id="UP001188597"/>
    </source>
</evidence>
<dbReference type="GO" id="GO:0005737">
    <property type="term" value="C:cytoplasm"/>
    <property type="evidence" value="ECO:0007669"/>
    <property type="project" value="TreeGrafter"/>
</dbReference>
<feature type="domain" description="Peptidase C14 caspase" evidence="2">
    <location>
        <begin position="76"/>
        <end position="307"/>
    </location>
</feature>
<dbReference type="PANTHER" id="PTHR48104">
    <property type="entry name" value="METACASPASE-4"/>
    <property type="match status" value="1"/>
</dbReference>
<dbReference type="PANTHER" id="PTHR48104:SF17">
    <property type="entry name" value="METACASPASE-3"/>
    <property type="match status" value="1"/>
</dbReference>
<dbReference type="EMBL" id="JAVXUP010002645">
    <property type="protein sequence ID" value="KAK3002143.1"/>
    <property type="molecule type" value="Genomic_DNA"/>
</dbReference>
<accession>A0AA89AH61</accession>